<feature type="chain" id="PRO_5043844832" description="Protein kinase domain-containing protein" evidence="7">
    <location>
        <begin position="23"/>
        <end position="887"/>
    </location>
</feature>
<evidence type="ECO:0000259" key="8">
    <source>
        <dbReference type="PROSITE" id="PS50011"/>
    </source>
</evidence>
<keyword evidence="3" id="KW-0418">Kinase</keyword>
<feature type="region of interest" description="Disordered" evidence="6">
    <location>
        <begin position="807"/>
        <end position="887"/>
    </location>
</feature>
<keyword evidence="7" id="KW-0732">Signal</keyword>
<dbReference type="GO" id="GO:0004674">
    <property type="term" value="F:protein serine/threonine kinase activity"/>
    <property type="evidence" value="ECO:0007669"/>
    <property type="project" value="TreeGrafter"/>
</dbReference>
<feature type="compositionally biased region" description="Polar residues" evidence="6">
    <location>
        <begin position="288"/>
        <end position="329"/>
    </location>
</feature>
<name>A0AAW1SB47_9CHLO</name>
<keyword evidence="4 5" id="KW-0067">ATP-binding</keyword>
<dbReference type="PANTHER" id="PTHR44329">
    <property type="entry name" value="SERINE/THREONINE-PROTEIN KINASE TNNI3K-RELATED"/>
    <property type="match status" value="1"/>
</dbReference>
<evidence type="ECO:0000256" key="1">
    <source>
        <dbReference type="ARBA" id="ARBA00022679"/>
    </source>
</evidence>
<dbReference type="InterPro" id="IPR000719">
    <property type="entry name" value="Prot_kinase_dom"/>
</dbReference>
<evidence type="ECO:0000313" key="9">
    <source>
        <dbReference type="EMBL" id="KAK9842863.1"/>
    </source>
</evidence>
<dbReference type="PROSITE" id="PS00108">
    <property type="entry name" value="PROTEIN_KINASE_ST"/>
    <property type="match status" value="1"/>
</dbReference>
<evidence type="ECO:0000256" key="4">
    <source>
        <dbReference type="ARBA" id="ARBA00022840"/>
    </source>
</evidence>
<sequence length="887" mass="95649">MALVRLGLVLSLSALLQLQAEADQGRSGQQYRQYQDQQDCATPHGLRQVLCSRDDTSTMCRFFDAQSEGAAFQLPSLGSGVTIFVLVDAAVSRVKYMSRSSSLAQTIRALSANEIPDAKRISMRMYLQLPEPLDRQELVIRERVPTVLSRMLKPSDQYDLTFSQTGDGQVEITSLSRLSRARILDSVEICGSWIHTVDGLILPSSDNSIDGLPDIHVPKPVHKVPDNSQDDSSSAIIASGLLGGIAVLLGTLSFQWVWAKLRGGSTAISTSSSQRVLSDHMSLGSAGRSMSTNSNHVPLPSGSSQSGVQRGPKGSTSVCSDDSETNLQDSVDRAVGRALEKWAGARALEKWAGDSGMLNALRSAQGSSSQGHARADGSTQAARSQGPSPRELQSSQLSDLGGSRNRTRTPESELTSPKARALAELDKRAAGPYRSGGSSQSHTSLEEIDESALPLENGPPLTRSASSLEEPSMAVRRLASIDNQKLDELTASSGSTAPAASARLIKELLEDGKEPQASELSEDEVTWESVQEVFDRVQDRSWQLLADDLTVCLRPDGTDWILGAGGFGRVYKGILHGSTPVAVKFITRQTHKEKLRFVSEIHILKNLRHVNITQFMGAHVAKEHIILASEYMPRGDLWNALNNDSKRQFGWYARGQQIALDIVRGLVFMHSKSMVHLDLKTSNILLSRDGTAKIADVGLARILTRADTQVSAEGTFEWAAPEILMGQACSEKADIYSLGVILWEICTGEHPKLRSLRPFRCPEELPANAAAALTACRAPDPKDRPSARHLFAQLASLQDSSAQPAFRSLSSCSSAGSSEISQYQRRHEETGPPSQPPISKSGTVSTRTPEGLQAISEMGINSSGNPSGDATGRNPAPNPSTEPIVSL</sequence>
<dbReference type="PANTHER" id="PTHR44329:SF298">
    <property type="entry name" value="MIXED LINEAGE KINASE DOMAIN-LIKE PROTEIN"/>
    <property type="match status" value="1"/>
</dbReference>
<dbReference type="InterPro" id="IPR036378">
    <property type="entry name" value="FAS1_dom_sf"/>
</dbReference>
<dbReference type="SMART" id="SM00220">
    <property type="entry name" value="S_TKc"/>
    <property type="match status" value="1"/>
</dbReference>
<comment type="caution">
    <text evidence="9">The sequence shown here is derived from an EMBL/GenBank/DDBJ whole genome shotgun (WGS) entry which is preliminary data.</text>
</comment>
<dbReference type="PROSITE" id="PS00107">
    <property type="entry name" value="PROTEIN_KINASE_ATP"/>
    <property type="match status" value="1"/>
</dbReference>
<feature type="region of interest" description="Disordered" evidence="6">
    <location>
        <begin position="279"/>
        <end position="331"/>
    </location>
</feature>
<dbReference type="InterPro" id="IPR008271">
    <property type="entry name" value="Ser/Thr_kinase_AS"/>
</dbReference>
<organism evidence="9 10">
    <name type="scientific">Apatococcus lobatus</name>
    <dbReference type="NCBI Taxonomy" id="904363"/>
    <lineage>
        <taxon>Eukaryota</taxon>
        <taxon>Viridiplantae</taxon>
        <taxon>Chlorophyta</taxon>
        <taxon>core chlorophytes</taxon>
        <taxon>Trebouxiophyceae</taxon>
        <taxon>Chlorellales</taxon>
        <taxon>Chlorellaceae</taxon>
        <taxon>Apatococcus</taxon>
    </lineage>
</organism>
<dbReference type="Proteomes" id="UP001438707">
    <property type="component" value="Unassembled WGS sequence"/>
</dbReference>
<dbReference type="AlphaFoldDB" id="A0AAW1SB47"/>
<dbReference type="InterPro" id="IPR017441">
    <property type="entry name" value="Protein_kinase_ATP_BS"/>
</dbReference>
<evidence type="ECO:0000256" key="5">
    <source>
        <dbReference type="PROSITE-ProRule" id="PRU10141"/>
    </source>
</evidence>
<dbReference type="GO" id="GO:0005524">
    <property type="term" value="F:ATP binding"/>
    <property type="evidence" value="ECO:0007669"/>
    <property type="project" value="UniProtKB-UniRule"/>
</dbReference>
<feature type="domain" description="Protein kinase" evidence="8">
    <location>
        <begin position="556"/>
        <end position="806"/>
    </location>
</feature>
<dbReference type="Gene3D" id="1.10.510.10">
    <property type="entry name" value="Transferase(Phosphotransferase) domain 1"/>
    <property type="match status" value="1"/>
</dbReference>
<evidence type="ECO:0000256" key="7">
    <source>
        <dbReference type="SAM" id="SignalP"/>
    </source>
</evidence>
<feature type="compositionally biased region" description="Low complexity" evidence="6">
    <location>
        <begin position="392"/>
        <end position="403"/>
    </location>
</feature>
<feature type="compositionally biased region" description="Polar residues" evidence="6">
    <location>
        <begin position="363"/>
        <end position="387"/>
    </location>
</feature>
<keyword evidence="2 5" id="KW-0547">Nucleotide-binding</keyword>
<evidence type="ECO:0000313" key="10">
    <source>
        <dbReference type="Proteomes" id="UP001438707"/>
    </source>
</evidence>
<gene>
    <name evidence="9" type="ORF">WJX74_003558</name>
</gene>
<dbReference type="EMBL" id="JALJOS010000002">
    <property type="protein sequence ID" value="KAK9842863.1"/>
    <property type="molecule type" value="Genomic_DNA"/>
</dbReference>
<dbReference type="InterPro" id="IPR051681">
    <property type="entry name" value="Ser/Thr_Kinases-Pseudokinases"/>
</dbReference>
<evidence type="ECO:0000256" key="6">
    <source>
        <dbReference type="SAM" id="MobiDB-lite"/>
    </source>
</evidence>
<accession>A0AAW1SB47</accession>
<dbReference type="Gene3D" id="2.30.180.10">
    <property type="entry name" value="FAS1 domain"/>
    <property type="match status" value="1"/>
</dbReference>
<proteinExistence type="predicted"/>
<feature type="compositionally biased region" description="Polar residues" evidence="6">
    <location>
        <begin position="859"/>
        <end position="868"/>
    </location>
</feature>
<evidence type="ECO:0000256" key="3">
    <source>
        <dbReference type="ARBA" id="ARBA00022777"/>
    </source>
</evidence>
<dbReference type="Pfam" id="PF00069">
    <property type="entry name" value="Pkinase"/>
    <property type="match status" value="1"/>
</dbReference>
<dbReference type="PROSITE" id="PS50011">
    <property type="entry name" value="PROTEIN_KINASE_DOM"/>
    <property type="match status" value="1"/>
</dbReference>
<evidence type="ECO:0000256" key="2">
    <source>
        <dbReference type="ARBA" id="ARBA00022741"/>
    </source>
</evidence>
<dbReference type="SUPFAM" id="SSF56112">
    <property type="entry name" value="Protein kinase-like (PK-like)"/>
    <property type="match status" value="1"/>
</dbReference>
<feature type="region of interest" description="Disordered" evidence="6">
    <location>
        <begin position="363"/>
        <end position="471"/>
    </location>
</feature>
<feature type="compositionally biased region" description="Polar residues" evidence="6">
    <location>
        <begin position="837"/>
        <end position="848"/>
    </location>
</feature>
<reference evidence="9 10" key="1">
    <citation type="journal article" date="2024" name="Nat. Commun.">
        <title>Phylogenomics reveals the evolutionary origins of lichenization in chlorophyte algae.</title>
        <authorList>
            <person name="Puginier C."/>
            <person name="Libourel C."/>
            <person name="Otte J."/>
            <person name="Skaloud P."/>
            <person name="Haon M."/>
            <person name="Grisel S."/>
            <person name="Petersen M."/>
            <person name="Berrin J.G."/>
            <person name="Delaux P.M."/>
            <person name="Dal Grande F."/>
            <person name="Keller J."/>
        </authorList>
    </citation>
    <scope>NUCLEOTIDE SEQUENCE [LARGE SCALE GENOMIC DNA]</scope>
    <source>
        <strain evidence="9 10">SAG 2145</strain>
    </source>
</reference>
<feature type="binding site" evidence="5">
    <location>
        <position position="584"/>
    </location>
    <ligand>
        <name>ATP</name>
        <dbReference type="ChEBI" id="CHEBI:30616"/>
    </ligand>
</feature>
<protein>
    <recommendedName>
        <fullName evidence="8">Protein kinase domain-containing protein</fullName>
    </recommendedName>
</protein>
<dbReference type="InterPro" id="IPR011009">
    <property type="entry name" value="Kinase-like_dom_sf"/>
</dbReference>
<feature type="signal peptide" evidence="7">
    <location>
        <begin position="1"/>
        <end position="22"/>
    </location>
</feature>
<feature type="compositionally biased region" description="Low complexity" evidence="6">
    <location>
        <begin position="808"/>
        <end position="821"/>
    </location>
</feature>
<keyword evidence="1" id="KW-0808">Transferase</keyword>
<keyword evidence="10" id="KW-1185">Reference proteome</keyword>